<accession>A0A410P2L8</accession>
<sequence>MPKTKRNELEIVPGDLPGPDDKRTFCRFLVKRVPVHFKDLKIGTRGEGACKDISGGGTCMDTVRELRPKTPLELWLDFPDGFEPMHLLGRVVWSKADGPLWRTGVAFDRQRLMSMARILKATEAEEG</sequence>
<organism evidence="2 3">
    <name type="scientific">Velamenicoccus archaeovorus</name>
    <dbReference type="NCBI Taxonomy" id="1930593"/>
    <lineage>
        <taxon>Bacteria</taxon>
        <taxon>Pseudomonadati</taxon>
        <taxon>Candidatus Omnitrophota</taxon>
        <taxon>Candidatus Velamenicoccus</taxon>
    </lineage>
</organism>
<dbReference type="SUPFAM" id="SSF141371">
    <property type="entry name" value="PilZ domain-like"/>
    <property type="match status" value="1"/>
</dbReference>
<proteinExistence type="predicted"/>
<reference evidence="2 3" key="1">
    <citation type="submission" date="2017-01" db="EMBL/GenBank/DDBJ databases">
        <title>First insights into the biology of 'candidatus Vampirococcus archaeovorus'.</title>
        <authorList>
            <person name="Kizina J."/>
            <person name="Jordan S."/>
            <person name="Stueber K."/>
            <person name="Reinhardt R."/>
            <person name="Harder J."/>
        </authorList>
    </citation>
    <scope>NUCLEOTIDE SEQUENCE [LARGE SCALE GENOMIC DNA]</scope>
    <source>
        <strain evidence="2 3">LiM</strain>
    </source>
</reference>
<dbReference type="EMBL" id="CP019384">
    <property type="protein sequence ID" value="QAT16264.1"/>
    <property type="molecule type" value="Genomic_DNA"/>
</dbReference>
<dbReference type="InterPro" id="IPR009875">
    <property type="entry name" value="PilZ_domain"/>
</dbReference>
<evidence type="ECO:0000313" key="2">
    <source>
        <dbReference type="EMBL" id="QAT16264.1"/>
    </source>
</evidence>
<dbReference type="AlphaFoldDB" id="A0A410P2L8"/>
<dbReference type="Gene3D" id="2.40.10.220">
    <property type="entry name" value="predicted glycosyltransferase like domains"/>
    <property type="match status" value="1"/>
</dbReference>
<dbReference type="Proteomes" id="UP000287243">
    <property type="component" value="Chromosome"/>
</dbReference>
<gene>
    <name evidence="2" type="ORF">BU251_00170</name>
</gene>
<dbReference type="RefSeq" id="WP_128698901.1">
    <property type="nucleotide sequence ID" value="NZ_CP019384.1"/>
</dbReference>
<dbReference type="Pfam" id="PF07238">
    <property type="entry name" value="PilZ"/>
    <property type="match status" value="1"/>
</dbReference>
<dbReference type="GO" id="GO:0035438">
    <property type="term" value="F:cyclic-di-GMP binding"/>
    <property type="evidence" value="ECO:0007669"/>
    <property type="project" value="InterPro"/>
</dbReference>
<evidence type="ECO:0000313" key="3">
    <source>
        <dbReference type="Proteomes" id="UP000287243"/>
    </source>
</evidence>
<protein>
    <submittedName>
        <fullName evidence="2">Protein containing Type IV pilus assembly PilZ domain</fullName>
    </submittedName>
</protein>
<dbReference type="OrthoDB" id="5516249at2"/>
<name>A0A410P2L8_VELA1</name>
<keyword evidence="3" id="KW-1185">Reference proteome</keyword>
<evidence type="ECO:0000259" key="1">
    <source>
        <dbReference type="Pfam" id="PF07238"/>
    </source>
</evidence>
<feature type="domain" description="PilZ" evidence="1">
    <location>
        <begin position="34"/>
        <end position="112"/>
    </location>
</feature>
<dbReference type="KEGG" id="vai:BU251_00170"/>